<accession>A0A3G8M1Q6</accession>
<evidence type="ECO:0000256" key="1">
    <source>
        <dbReference type="SAM" id="Phobius"/>
    </source>
</evidence>
<dbReference type="KEGG" id="mros:EHO51_03635"/>
<protein>
    <submittedName>
        <fullName evidence="2">Uncharacterized protein</fullName>
    </submittedName>
</protein>
<dbReference type="Proteomes" id="UP000273982">
    <property type="component" value="Chromosome"/>
</dbReference>
<sequence>MERKQHLQNILLGLLSGPLLAALILLVPMGILTGLSVVLDPSLAMYEFVPEEVLLVPFIVLAVLISAANVRLAVVMSRDTKAGRIIKVRTGRYVDDPSGVQNIHGHRGRAFADELKHFIARREDKAVSLSKPIGEDYGWGFWLREKAFSPVWVAIAHAGSPKDDESVEEYIVAITLEPPILPWRRLRYKPDFALRDEIEQRVTEFLYEKNILFAIEWEEWVDPEPHPQPPPRF</sequence>
<gene>
    <name evidence="2" type="ORF">EHO51_03635</name>
</gene>
<reference evidence="2 3" key="1">
    <citation type="submission" date="2018-11" db="EMBL/GenBank/DDBJ databases">
        <title>Genome squencing of methanotrophic bacteria isolated from alkaline groundwater in Korea.</title>
        <authorList>
            <person name="Nguyen L.N."/>
        </authorList>
    </citation>
    <scope>NUCLEOTIDE SEQUENCE [LARGE SCALE GENOMIC DNA]</scope>
    <source>
        <strain evidence="2 3">GW6</strain>
    </source>
</reference>
<dbReference type="AlphaFoldDB" id="A0A3G8M1Q6"/>
<feature type="transmembrane region" description="Helical" evidence="1">
    <location>
        <begin position="53"/>
        <end position="74"/>
    </location>
</feature>
<keyword evidence="1" id="KW-0472">Membrane</keyword>
<name>A0A3G8M1Q6_9HYPH</name>
<evidence type="ECO:0000313" key="2">
    <source>
        <dbReference type="EMBL" id="AZG75899.1"/>
    </source>
</evidence>
<dbReference type="RefSeq" id="WP_124737744.1">
    <property type="nucleotide sequence ID" value="NZ_CP034086.1"/>
</dbReference>
<dbReference type="EMBL" id="CP034086">
    <property type="protein sequence ID" value="AZG75899.1"/>
    <property type="molecule type" value="Genomic_DNA"/>
</dbReference>
<evidence type="ECO:0000313" key="3">
    <source>
        <dbReference type="Proteomes" id="UP000273982"/>
    </source>
</evidence>
<proteinExistence type="predicted"/>
<feature type="transmembrane region" description="Helical" evidence="1">
    <location>
        <begin position="12"/>
        <end position="33"/>
    </location>
</feature>
<keyword evidence="1" id="KW-0812">Transmembrane</keyword>
<keyword evidence="1" id="KW-1133">Transmembrane helix</keyword>
<organism evidence="2 3">
    <name type="scientific">Methylocystis rosea</name>
    <dbReference type="NCBI Taxonomy" id="173366"/>
    <lineage>
        <taxon>Bacteria</taxon>
        <taxon>Pseudomonadati</taxon>
        <taxon>Pseudomonadota</taxon>
        <taxon>Alphaproteobacteria</taxon>
        <taxon>Hyphomicrobiales</taxon>
        <taxon>Methylocystaceae</taxon>
        <taxon>Methylocystis</taxon>
    </lineage>
</organism>